<dbReference type="Proteomes" id="UP000608024">
    <property type="component" value="Unassembled WGS sequence"/>
</dbReference>
<feature type="transmembrane region" description="Helical" evidence="7">
    <location>
        <begin position="205"/>
        <end position="224"/>
    </location>
</feature>
<evidence type="ECO:0000259" key="8">
    <source>
        <dbReference type="Pfam" id="PF00892"/>
    </source>
</evidence>
<protein>
    <submittedName>
        <fullName evidence="9">Permease</fullName>
    </submittedName>
</protein>
<keyword evidence="3 7" id="KW-0812">Transmembrane</keyword>
<feature type="domain" description="EamA" evidence="8">
    <location>
        <begin position="6"/>
        <end position="131"/>
    </location>
</feature>
<dbReference type="GO" id="GO:0016020">
    <property type="term" value="C:membrane"/>
    <property type="evidence" value="ECO:0007669"/>
    <property type="project" value="UniProtKB-SubCell"/>
</dbReference>
<dbReference type="InterPro" id="IPR037185">
    <property type="entry name" value="EmrE-like"/>
</dbReference>
<keyword evidence="10" id="KW-1185">Reference proteome</keyword>
<dbReference type="PANTHER" id="PTHR32322">
    <property type="entry name" value="INNER MEMBRANE TRANSPORTER"/>
    <property type="match status" value="1"/>
</dbReference>
<feature type="transmembrane region" description="Helical" evidence="7">
    <location>
        <begin position="26"/>
        <end position="49"/>
    </location>
</feature>
<evidence type="ECO:0000256" key="7">
    <source>
        <dbReference type="SAM" id="Phobius"/>
    </source>
</evidence>
<dbReference type="RefSeq" id="WP_229925491.1">
    <property type="nucleotide sequence ID" value="NZ_BNBT01000017.1"/>
</dbReference>
<feature type="transmembrane region" description="Helical" evidence="7">
    <location>
        <begin position="61"/>
        <end position="81"/>
    </location>
</feature>
<feature type="transmembrane region" description="Helical" evidence="7">
    <location>
        <begin position="236"/>
        <end position="254"/>
    </location>
</feature>
<evidence type="ECO:0000256" key="5">
    <source>
        <dbReference type="ARBA" id="ARBA00023136"/>
    </source>
</evidence>
<feature type="region of interest" description="Disordered" evidence="6">
    <location>
        <begin position="288"/>
        <end position="347"/>
    </location>
</feature>
<comment type="caution">
    <text evidence="9">The sequence shown here is derived from an EMBL/GenBank/DDBJ whole genome shotgun (WGS) entry which is preliminary data.</text>
</comment>
<gene>
    <name evidence="9" type="ORF">GCM10018785_17820</name>
</gene>
<feature type="domain" description="EamA" evidence="8">
    <location>
        <begin position="144"/>
        <end position="277"/>
    </location>
</feature>
<dbReference type="SUPFAM" id="SSF103481">
    <property type="entry name" value="Multidrug resistance efflux transporter EmrE"/>
    <property type="match status" value="2"/>
</dbReference>
<evidence type="ECO:0000313" key="9">
    <source>
        <dbReference type="EMBL" id="GHE48671.1"/>
    </source>
</evidence>
<feature type="transmembrane region" description="Helical" evidence="7">
    <location>
        <begin position="142"/>
        <end position="163"/>
    </location>
</feature>
<comment type="subcellular location">
    <subcellularLocation>
        <location evidence="1">Membrane</location>
        <topology evidence="1">Multi-pass membrane protein</topology>
    </subcellularLocation>
</comment>
<feature type="transmembrane region" description="Helical" evidence="7">
    <location>
        <begin position="117"/>
        <end position="136"/>
    </location>
</feature>
<proteinExistence type="inferred from homology"/>
<evidence type="ECO:0000313" key="10">
    <source>
        <dbReference type="Proteomes" id="UP000608024"/>
    </source>
</evidence>
<sequence length="347" mass="36084">MVDYAIVLFVWGMSFAVQSMTQQAFGWVGVVAFRSLIAGTFLAVIALVTQRTLDFGAGWRPFAVVGATTVAAQYLGLSFAIPRAGTAITAILSASIPLFSLVIGHAWGHERMTVSDWLGLFLGSTGILLLVGFPAVPLTGSILLGCGAALAGAVAAAYGSNFARVHLRTTGSWEVTIAAFLCGGVLTSPFLVVAPLPRAPGPLDFGGLLVLGVLMSGVAYVLYFRLVAEVGASRAISVEFGVPVIASLAGTLTLDERLSAAQVGGAAAMLTGCVLILDLLPRNRFTRHPPLPASRRAPRHIDDCRTTSGTTGTGNDRRTGRAAPPDDGGREGEVPDGPRTQDRTGRP</sequence>
<comment type="similarity">
    <text evidence="2">Belongs to the EamA transporter family.</text>
</comment>
<reference evidence="9" key="2">
    <citation type="submission" date="2020-09" db="EMBL/GenBank/DDBJ databases">
        <authorList>
            <person name="Sun Q."/>
            <person name="Ohkuma M."/>
        </authorList>
    </citation>
    <scope>NUCLEOTIDE SEQUENCE</scope>
    <source>
        <strain evidence="9">JCM 4784</strain>
    </source>
</reference>
<feature type="transmembrane region" description="Helical" evidence="7">
    <location>
        <begin position="260"/>
        <end position="280"/>
    </location>
</feature>
<dbReference type="InterPro" id="IPR050638">
    <property type="entry name" value="AA-Vitamin_Transporters"/>
</dbReference>
<organism evidence="9 10">
    <name type="scientific">Streptomyces longispororuber</name>
    <dbReference type="NCBI Taxonomy" id="68230"/>
    <lineage>
        <taxon>Bacteria</taxon>
        <taxon>Bacillati</taxon>
        <taxon>Actinomycetota</taxon>
        <taxon>Actinomycetes</taxon>
        <taxon>Kitasatosporales</taxon>
        <taxon>Streptomycetaceae</taxon>
        <taxon>Streptomyces</taxon>
    </lineage>
</organism>
<accession>A0A918ZEL3</accession>
<dbReference type="Pfam" id="PF00892">
    <property type="entry name" value="EamA"/>
    <property type="match status" value="2"/>
</dbReference>
<evidence type="ECO:0000256" key="4">
    <source>
        <dbReference type="ARBA" id="ARBA00022989"/>
    </source>
</evidence>
<dbReference type="EMBL" id="BNBT01000017">
    <property type="protein sequence ID" value="GHE48671.1"/>
    <property type="molecule type" value="Genomic_DNA"/>
</dbReference>
<reference evidence="9" key="1">
    <citation type="journal article" date="2014" name="Int. J. Syst. Evol. Microbiol.">
        <title>Complete genome sequence of Corynebacterium casei LMG S-19264T (=DSM 44701T), isolated from a smear-ripened cheese.</title>
        <authorList>
            <consortium name="US DOE Joint Genome Institute (JGI-PGF)"/>
            <person name="Walter F."/>
            <person name="Albersmeier A."/>
            <person name="Kalinowski J."/>
            <person name="Ruckert C."/>
        </authorList>
    </citation>
    <scope>NUCLEOTIDE SEQUENCE</scope>
    <source>
        <strain evidence="9">JCM 4784</strain>
    </source>
</reference>
<dbReference type="InterPro" id="IPR000620">
    <property type="entry name" value="EamA_dom"/>
</dbReference>
<evidence type="ECO:0000256" key="1">
    <source>
        <dbReference type="ARBA" id="ARBA00004141"/>
    </source>
</evidence>
<dbReference type="AlphaFoldDB" id="A0A918ZEL3"/>
<dbReference type="PANTHER" id="PTHR32322:SF2">
    <property type="entry name" value="EAMA DOMAIN-CONTAINING PROTEIN"/>
    <property type="match status" value="1"/>
</dbReference>
<feature type="transmembrane region" description="Helical" evidence="7">
    <location>
        <begin position="175"/>
        <end position="193"/>
    </location>
</feature>
<feature type="transmembrane region" description="Helical" evidence="7">
    <location>
        <begin position="87"/>
        <end position="108"/>
    </location>
</feature>
<evidence type="ECO:0000256" key="2">
    <source>
        <dbReference type="ARBA" id="ARBA00007362"/>
    </source>
</evidence>
<keyword evidence="4 7" id="KW-1133">Transmembrane helix</keyword>
<evidence type="ECO:0000256" key="3">
    <source>
        <dbReference type="ARBA" id="ARBA00022692"/>
    </source>
</evidence>
<evidence type="ECO:0000256" key="6">
    <source>
        <dbReference type="SAM" id="MobiDB-lite"/>
    </source>
</evidence>
<keyword evidence="5 7" id="KW-0472">Membrane</keyword>
<name>A0A918ZEL3_9ACTN</name>